<evidence type="ECO:0000313" key="2">
    <source>
        <dbReference type="EMBL" id="MPN64617.1"/>
    </source>
</evidence>
<keyword evidence="1" id="KW-0472">Membrane</keyword>
<sequence length="87" mass="9392">MYGMLTGTVSTGILLLREIDPNFTSPATNNLVLGTSYAILFGIPMLILVGLAPKSQVMLFTTVGLIVLYGLILVGFLMKDAFKRKTP</sequence>
<organism evidence="2">
    <name type="scientific">bioreactor metagenome</name>
    <dbReference type="NCBI Taxonomy" id="1076179"/>
    <lineage>
        <taxon>unclassified sequences</taxon>
        <taxon>metagenomes</taxon>
        <taxon>ecological metagenomes</taxon>
    </lineage>
</organism>
<reference evidence="2" key="1">
    <citation type="submission" date="2019-08" db="EMBL/GenBank/DDBJ databases">
        <authorList>
            <person name="Kucharzyk K."/>
            <person name="Murdoch R.W."/>
            <person name="Higgins S."/>
            <person name="Loffler F."/>
        </authorList>
    </citation>
    <scope>NUCLEOTIDE SEQUENCE</scope>
</reference>
<dbReference type="EMBL" id="VSSQ01145743">
    <property type="protein sequence ID" value="MPN64617.1"/>
    <property type="molecule type" value="Genomic_DNA"/>
</dbReference>
<dbReference type="AlphaFoldDB" id="A0A645JMP9"/>
<evidence type="ECO:0000256" key="1">
    <source>
        <dbReference type="SAM" id="Phobius"/>
    </source>
</evidence>
<feature type="transmembrane region" description="Helical" evidence="1">
    <location>
        <begin position="57"/>
        <end position="78"/>
    </location>
</feature>
<accession>A0A645JMP9</accession>
<comment type="caution">
    <text evidence="2">The sequence shown here is derived from an EMBL/GenBank/DDBJ whole genome shotgun (WGS) entry which is preliminary data.</text>
</comment>
<name>A0A645JMP9_9ZZZZ</name>
<feature type="transmembrane region" description="Helical" evidence="1">
    <location>
        <begin position="31"/>
        <end position="51"/>
    </location>
</feature>
<gene>
    <name evidence="2" type="ORF">SDC9_212393</name>
</gene>
<keyword evidence="1" id="KW-1133">Transmembrane helix</keyword>
<protein>
    <submittedName>
        <fullName evidence="2">Uncharacterized protein</fullName>
    </submittedName>
</protein>
<proteinExistence type="predicted"/>
<keyword evidence="1" id="KW-0812">Transmembrane</keyword>